<feature type="compositionally biased region" description="Pro residues" evidence="1">
    <location>
        <begin position="24"/>
        <end position="39"/>
    </location>
</feature>
<sequence>MAVAAVLVVVEGACRPPLSLSGALPPPLRRPPPSPPPDPMAAVAVVVKEAREMETGTVRWPARRLGQGQVFKARPTAKTRSGGCSRAHGAGSADESFWHEQQGRKTRSENISTPSRVE</sequence>
<dbReference type="Proteomes" id="UP000008021">
    <property type="component" value="Chromosome 6"/>
</dbReference>
<reference evidence="2" key="1">
    <citation type="submission" date="2015-04" db="UniProtKB">
        <authorList>
            <consortium name="EnsemblPlants"/>
        </authorList>
    </citation>
    <scope>IDENTIFICATION</scope>
</reference>
<feature type="compositionally biased region" description="Basic and acidic residues" evidence="1">
    <location>
        <begin position="96"/>
        <end position="108"/>
    </location>
</feature>
<dbReference type="Gramene" id="OMERI06G15680.2">
    <property type="protein sequence ID" value="OMERI06G15680.2"/>
    <property type="gene ID" value="OMERI06G15680"/>
</dbReference>
<evidence type="ECO:0000313" key="2">
    <source>
        <dbReference type="EnsemblPlants" id="OMERI06G15680.2"/>
    </source>
</evidence>
<dbReference type="HOGENOM" id="CLU_2076842_0_0_1"/>
<feature type="compositionally biased region" description="Polar residues" evidence="1">
    <location>
        <begin position="109"/>
        <end position="118"/>
    </location>
</feature>
<protein>
    <submittedName>
        <fullName evidence="2">Uncharacterized protein</fullName>
    </submittedName>
</protein>
<reference evidence="2" key="2">
    <citation type="submission" date="2018-05" db="EMBL/GenBank/DDBJ databases">
        <title>OmerRS3 (Oryza meridionalis Reference Sequence Version 3).</title>
        <authorList>
            <person name="Zhang J."/>
            <person name="Kudrna D."/>
            <person name="Lee S."/>
            <person name="Talag J."/>
            <person name="Welchert J."/>
            <person name="Wing R.A."/>
        </authorList>
    </citation>
    <scope>NUCLEOTIDE SEQUENCE [LARGE SCALE GENOMIC DNA]</scope>
    <source>
        <strain evidence="2">cv. OR44</strain>
    </source>
</reference>
<evidence type="ECO:0000256" key="1">
    <source>
        <dbReference type="SAM" id="MobiDB-lite"/>
    </source>
</evidence>
<dbReference type="EnsemblPlants" id="OMERI06G15680.2">
    <property type="protein sequence ID" value="OMERI06G15680.2"/>
    <property type="gene ID" value="OMERI06G15680"/>
</dbReference>
<organism evidence="2">
    <name type="scientific">Oryza meridionalis</name>
    <dbReference type="NCBI Taxonomy" id="40149"/>
    <lineage>
        <taxon>Eukaryota</taxon>
        <taxon>Viridiplantae</taxon>
        <taxon>Streptophyta</taxon>
        <taxon>Embryophyta</taxon>
        <taxon>Tracheophyta</taxon>
        <taxon>Spermatophyta</taxon>
        <taxon>Magnoliopsida</taxon>
        <taxon>Liliopsida</taxon>
        <taxon>Poales</taxon>
        <taxon>Poaceae</taxon>
        <taxon>BOP clade</taxon>
        <taxon>Oryzoideae</taxon>
        <taxon>Oryzeae</taxon>
        <taxon>Oryzinae</taxon>
        <taxon>Oryza</taxon>
    </lineage>
</organism>
<feature type="region of interest" description="Disordered" evidence="1">
    <location>
        <begin position="16"/>
        <end position="40"/>
    </location>
</feature>
<dbReference type="AlphaFoldDB" id="A0A0E0E1Q4"/>
<keyword evidence="3" id="KW-1185">Reference proteome</keyword>
<name>A0A0E0E1Q4_9ORYZ</name>
<evidence type="ECO:0000313" key="3">
    <source>
        <dbReference type="Proteomes" id="UP000008021"/>
    </source>
</evidence>
<accession>A0A0E0E1Q4</accession>
<feature type="region of interest" description="Disordered" evidence="1">
    <location>
        <begin position="66"/>
        <end position="118"/>
    </location>
</feature>
<proteinExistence type="predicted"/>